<dbReference type="GO" id="GO:0009294">
    <property type="term" value="P:DNA-mediated transformation"/>
    <property type="evidence" value="ECO:0007669"/>
    <property type="project" value="InterPro"/>
</dbReference>
<dbReference type="EMBL" id="CP000155">
    <property type="protein sequence ID" value="ABC33040.1"/>
    <property type="molecule type" value="Genomic_DNA"/>
</dbReference>
<dbReference type="Pfam" id="PF02481">
    <property type="entry name" value="DNA_processg_A"/>
    <property type="match status" value="1"/>
</dbReference>
<comment type="similarity">
    <text evidence="1">Belongs to the DprA/Smf family.</text>
</comment>
<dbReference type="HOGENOM" id="CLU_029601_3_2_6"/>
<sequence length="233" mass="24652">MHKKFGVIAIPLNSSEYPKHLKSIANPPATLYARGNLDLLYEAPGIAIVGTRNATANGLEITKRVAAYAVSKGAIVVSGLALGIDAAAHQGCLNAGGRTIAVLASGLHIATPRQNAGLGDAILESDGLWVSEHPEGTPPARQYFVPRNRIQVGLSACSVIIESDVKSGTTTHAKFCVQEKHPLFAVVPQPRNPFGLNSAGPEMMVRDMGAIPLKTRNDYTLLNQALHASHNLN</sequence>
<keyword evidence="4" id="KW-1185">Reference proteome</keyword>
<dbReference type="AlphaFoldDB" id="Q2S8I4"/>
<gene>
    <name evidence="3" type="ordered locus">HCH_10004</name>
</gene>
<dbReference type="PANTHER" id="PTHR43022">
    <property type="entry name" value="PROTEIN SMF"/>
    <property type="match status" value="1"/>
</dbReference>
<accession>Q2S8I4</accession>
<dbReference type="SUPFAM" id="SSF102405">
    <property type="entry name" value="MCP/YpsA-like"/>
    <property type="match status" value="1"/>
</dbReference>
<proteinExistence type="inferred from homology"/>
<dbReference type="eggNOG" id="COG0758">
    <property type="taxonomic scope" value="Bacteria"/>
</dbReference>
<dbReference type="Proteomes" id="UP000000238">
    <property type="component" value="Chromosome"/>
</dbReference>
<dbReference type="RefSeq" id="WP_011400092.1">
    <property type="nucleotide sequence ID" value="NC_007645.1"/>
</dbReference>
<protein>
    <submittedName>
        <fullName evidence="3">Predicted Rossmann fold nucleotide-binding protein involved in DNA uptake</fullName>
    </submittedName>
</protein>
<organism evidence="3 4">
    <name type="scientific">Hahella chejuensis (strain KCTC 2396)</name>
    <dbReference type="NCBI Taxonomy" id="349521"/>
    <lineage>
        <taxon>Bacteria</taxon>
        <taxon>Pseudomonadati</taxon>
        <taxon>Pseudomonadota</taxon>
        <taxon>Gammaproteobacteria</taxon>
        <taxon>Oceanospirillales</taxon>
        <taxon>Hahellaceae</taxon>
        <taxon>Hahella</taxon>
    </lineage>
</organism>
<dbReference type="STRING" id="349521.HCH_10004"/>
<feature type="domain" description="Smf/DprA SLOG" evidence="2">
    <location>
        <begin position="12"/>
        <end position="218"/>
    </location>
</feature>
<evidence type="ECO:0000259" key="2">
    <source>
        <dbReference type="Pfam" id="PF02481"/>
    </source>
</evidence>
<dbReference type="Gene3D" id="3.40.50.450">
    <property type="match status" value="1"/>
</dbReference>
<dbReference type="InterPro" id="IPR003488">
    <property type="entry name" value="DprA"/>
</dbReference>
<dbReference type="PANTHER" id="PTHR43022:SF1">
    <property type="entry name" value="PROTEIN SMF"/>
    <property type="match status" value="1"/>
</dbReference>
<evidence type="ECO:0000313" key="3">
    <source>
        <dbReference type="EMBL" id="ABC33040.1"/>
    </source>
</evidence>
<name>Q2S8I4_HAHCH</name>
<evidence type="ECO:0000256" key="1">
    <source>
        <dbReference type="ARBA" id="ARBA00006525"/>
    </source>
</evidence>
<dbReference type="OrthoDB" id="9785707at2"/>
<dbReference type="KEGG" id="hch:HCH_10004"/>
<dbReference type="InterPro" id="IPR057666">
    <property type="entry name" value="DrpA_SLOG"/>
</dbReference>
<reference evidence="3 4" key="1">
    <citation type="journal article" date="2005" name="Nucleic Acids Res.">
        <title>Genomic blueprint of Hahella chejuensis, a marine microbe producing an algicidal agent.</title>
        <authorList>
            <person name="Jeong H."/>
            <person name="Yim J.H."/>
            <person name="Lee C."/>
            <person name="Choi S.-H."/>
            <person name="Park Y.K."/>
            <person name="Yoon S.H."/>
            <person name="Hur C.-G."/>
            <person name="Kang H.-Y."/>
            <person name="Kim D."/>
            <person name="Lee H.H."/>
            <person name="Park K.H."/>
            <person name="Park S.-H."/>
            <person name="Park H.-S."/>
            <person name="Lee H.K."/>
            <person name="Oh T.K."/>
            <person name="Kim J.F."/>
        </authorList>
    </citation>
    <scope>NUCLEOTIDE SEQUENCE [LARGE SCALE GENOMIC DNA]</scope>
    <source>
        <strain evidence="3 4">KCTC 2396</strain>
    </source>
</reference>
<evidence type="ECO:0000313" key="4">
    <source>
        <dbReference type="Proteomes" id="UP000000238"/>
    </source>
</evidence>